<dbReference type="EMBL" id="QGNW01000161">
    <property type="protein sequence ID" value="RVW89750.1"/>
    <property type="molecule type" value="Genomic_DNA"/>
</dbReference>
<dbReference type="GO" id="GO:0006508">
    <property type="term" value="P:proteolysis"/>
    <property type="evidence" value="ECO:0007669"/>
    <property type="project" value="UniProtKB-KW"/>
</dbReference>
<evidence type="ECO:0000313" key="6">
    <source>
        <dbReference type="Proteomes" id="UP000288805"/>
    </source>
</evidence>
<dbReference type="Proteomes" id="UP000288805">
    <property type="component" value="Unassembled WGS sequence"/>
</dbReference>
<comment type="caution">
    <text evidence="5">The sequence shown here is derived from an EMBL/GenBank/DDBJ whole genome shotgun (WGS) entry which is preliminary data.</text>
</comment>
<accession>A0A438HZE3</accession>
<protein>
    <recommendedName>
        <fullName evidence="4">Ubiquitin-like protease family profile domain-containing protein</fullName>
    </recommendedName>
</protein>
<dbReference type="InterPro" id="IPR038765">
    <property type="entry name" value="Papain-like_cys_pep_sf"/>
</dbReference>
<dbReference type="SUPFAM" id="SSF54001">
    <property type="entry name" value="Cysteine proteinases"/>
    <property type="match status" value="1"/>
</dbReference>
<comment type="similarity">
    <text evidence="1">Belongs to the peptidase C48 family.</text>
</comment>
<evidence type="ECO:0000256" key="1">
    <source>
        <dbReference type="ARBA" id="ARBA00005234"/>
    </source>
</evidence>
<evidence type="ECO:0000256" key="3">
    <source>
        <dbReference type="ARBA" id="ARBA00022801"/>
    </source>
</evidence>
<proteinExistence type="inferred from homology"/>
<evidence type="ECO:0000313" key="5">
    <source>
        <dbReference type="EMBL" id="RVW89750.1"/>
    </source>
</evidence>
<dbReference type="Pfam" id="PF02902">
    <property type="entry name" value="Peptidase_C48"/>
    <property type="match status" value="1"/>
</dbReference>
<name>A0A438HZE3_VITVI</name>
<feature type="domain" description="Ubiquitin-like protease family profile" evidence="4">
    <location>
        <begin position="170"/>
        <end position="210"/>
    </location>
</feature>
<dbReference type="Gene3D" id="3.40.395.10">
    <property type="entry name" value="Adenoviral Proteinase, Chain A"/>
    <property type="match status" value="1"/>
</dbReference>
<gene>
    <name evidence="5" type="ORF">CK203_047200</name>
</gene>
<reference evidence="5 6" key="1">
    <citation type="journal article" date="2018" name="PLoS Genet.">
        <title>Population sequencing reveals clonal diversity and ancestral inbreeding in the grapevine cultivar Chardonnay.</title>
        <authorList>
            <person name="Roach M.J."/>
            <person name="Johnson D.L."/>
            <person name="Bohlmann J."/>
            <person name="van Vuuren H.J."/>
            <person name="Jones S.J."/>
            <person name="Pretorius I.S."/>
            <person name="Schmidt S.A."/>
            <person name="Borneman A.R."/>
        </authorList>
    </citation>
    <scope>NUCLEOTIDE SEQUENCE [LARGE SCALE GENOMIC DNA]</scope>
    <source>
        <strain evidence="6">cv. Chardonnay</strain>
        <tissue evidence="5">Leaf</tissue>
    </source>
</reference>
<evidence type="ECO:0000259" key="4">
    <source>
        <dbReference type="Pfam" id="PF02902"/>
    </source>
</evidence>
<evidence type="ECO:0000256" key="2">
    <source>
        <dbReference type="ARBA" id="ARBA00022670"/>
    </source>
</evidence>
<dbReference type="InterPro" id="IPR003653">
    <property type="entry name" value="Peptidase_C48_C"/>
</dbReference>
<organism evidence="5 6">
    <name type="scientific">Vitis vinifera</name>
    <name type="common">Grape</name>
    <dbReference type="NCBI Taxonomy" id="29760"/>
    <lineage>
        <taxon>Eukaryota</taxon>
        <taxon>Viridiplantae</taxon>
        <taxon>Streptophyta</taxon>
        <taxon>Embryophyta</taxon>
        <taxon>Tracheophyta</taxon>
        <taxon>Spermatophyta</taxon>
        <taxon>Magnoliopsida</taxon>
        <taxon>eudicotyledons</taxon>
        <taxon>Gunneridae</taxon>
        <taxon>Pentapetalae</taxon>
        <taxon>rosids</taxon>
        <taxon>Vitales</taxon>
        <taxon>Vitaceae</taxon>
        <taxon>Viteae</taxon>
        <taxon>Vitis</taxon>
    </lineage>
</organism>
<sequence>MMPSTPQSDVSSSNIKQKQIVLLQVVEQPKHQVDDHVPTVQKANKVYASYEPNALLLVLIPNQITTIGEAIRYQVLWPAQMVSLTTHSIQDSNKFKKQRNKETRLSSKDENPIDIKNFDILVGLLLKEGKVHAVNITNDVFGESFLVSKAGIGKASKESRSRVIANQLMNANHADFIFIPYNPSYHWVLVALNTRTMIAYYLDSLPDQPFDVLKEIVNM</sequence>
<dbReference type="AlphaFoldDB" id="A0A438HZE3"/>
<keyword evidence="3" id="KW-0378">Hydrolase</keyword>
<dbReference type="GO" id="GO:0008234">
    <property type="term" value="F:cysteine-type peptidase activity"/>
    <property type="evidence" value="ECO:0007669"/>
    <property type="project" value="InterPro"/>
</dbReference>
<keyword evidence="2" id="KW-0645">Protease</keyword>